<evidence type="ECO:0008006" key="2">
    <source>
        <dbReference type="Google" id="ProtNLM"/>
    </source>
</evidence>
<organism evidence="1">
    <name type="scientific">marine metagenome</name>
    <dbReference type="NCBI Taxonomy" id="408172"/>
    <lineage>
        <taxon>unclassified sequences</taxon>
        <taxon>metagenomes</taxon>
        <taxon>ecological metagenomes</taxon>
    </lineage>
</organism>
<dbReference type="AlphaFoldDB" id="A0A382JBK0"/>
<evidence type="ECO:0000313" key="1">
    <source>
        <dbReference type="EMBL" id="SVC08742.1"/>
    </source>
</evidence>
<proteinExistence type="predicted"/>
<accession>A0A382JBK0</accession>
<dbReference type="EMBL" id="UINC01072827">
    <property type="protein sequence ID" value="SVC08742.1"/>
    <property type="molecule type" value="Genomic_DNA"/>
</dbReference>
<name>A0A382JBK0_9ZZZZ</name>
<dbReference type="Gene3D" id="3.40.50.720">
    <property type="entry name" value="NAD(P)-binding Rossmann-like Domain"/>
    <property type="match status" value="1"/>
</dbReference>
<dbReference type="SUPFAM" id="SSF51735">
    <property type="entry name" value="NAD(P)-binding Rossmann-fold domains"/>
    <property type="match status" value="1"/>
</dbReference>
<sequence length="82" mass="8374">MATAYAPSTTSSMIFTVTQNPTQGDPCPSRGPCVPCSPSMSDELFSLKGKVALVTGSSTGLGKVMARALGKAGAKVALNYFN</sequence>
<dbReference type="InterPro" id="IPR036291">
    <property type="entry name" value="NAD(P)-bd_dom_sf"/>
</dbReference>
<reference evidence="1" key="1">
    <citation type="submission" date="2018-05" db="EMBL/GenBank/DDBJ databases">
        <authorList>
            <person name="Lanie J.A."/>
            <person name="Ng W.-L."/>
            <person name="Kazmierczak K.M."/>
            <person name="Andrzejewski T.M."/>
            <person name="Davidsen T.M."/>
            <person name="Wayne K.J."/>
            <person name="Tettelin H."/>
            <person name="Glass J.I."/>
            <person name="Rusch D."/>
            <person name="Podicherti R."/>
            <person name="Tsui H.-C.T."/>
            <person name="Winkler M.E."/>
        </authorList>
    </citation>
    <scope>NUCLEOTIDE SEQUENCE</scope>
</reference>
<protein>
    <recommendedName>
        <fullName evidence="2">Short-chain dehydrogenase/reductase SDR</fullName>
    </recommendedName>
</protein>
<feature type="non-terminal residue" evidence="1">
    <location>
        <position position="82"/>
    </location>
</feature>
<gene>
    <name evidence="1" type="ORF">METZ01_LOCUS261596</name>
</gene>